<keyword evidence="1 5" id="KW-0489">Methyltransferase</keyword>
<gene>
    <name evidence="5" type="ORF">PS2015_1858</name>
</gene>
<dbReference type="PANTHER" id="PTHR47806">
    <property type="entry name" value="50S RIBOSOMAL PROTEIN L3 GLUTAMINE METHYLTRANSFERASE"/>
    <property type="match status" value="1"/>
</dbReference>
<dbReference type="NCBIfam" id="TIGR03533">
    <property type="entry name" value="L3_gln_methyl"/>
    <property type="match status" value="1"/>
</dbReference>
<dbReference type="PROSITE" id="PS00092">
    <property type="entry name" value="N6_MTASE"/>
    <property type="match status" value="1"/>
</dbReference>
<dbReference type="Pfam" id="PF05175">
    <property type="entry name" value="MTS"/>
    <property type="match status" value="1"/>
</dbReference>
<protein>
    <submittedName>
        <fullName evidence="5">50S ribosomal protein L3 glutamine methyltransferase</fullName>
    </submittedName>
</protein>
<dbReference type="GO" id="GO:0003676">
    <property type="term" value="F:nucleic acid binding"/>
    <property type="evidence" value="ECO:0007669"/>
    <property type="project" value="InterPro"/>
</dbReference>
<evidence type="ECO:0000313" key="6">
    <source>
        <dbReference type="Proteomes" id="UP000065641"/>
    </source>
</evidence>
<dbReference type="InterPro" id="IPR029063">
    <property type="entry name" value="SAM-dependent_MTases_sf"/>
</dbReference>
<dbReference type="OrthoDB" id="9800643at2"/>
<evidence type="ECO:0000259" key="4">
    <source>
        <dbReference type="Pfam" id="PF05175"/>
    </source>
</evidence>
<dbReference type="STRING" id="1249552.PS2015_1858"/>
<dbReference type="NCBIfam" id="TIGR00536">
    <property type="entry name" value="hemK_fam"/>
    <property type="match status" value="1"/>
</dbReference>
<dbReference type="GO" id="GO:0032259">
    <property type="term" value="P:methylation"/>
    <property type="evidence" value="ECO:0007669"/>
    <property type="project" value="UniProtKB-KW"/>
</dbReference>
<dbReference type="InterPro" id="IPR002052">
    <property type="entry name" value="DNA_methylase_N6_adenine_CS"/>
</dbReference>
<keyword evidence="5" id="KW-0689">Ribosomal protein</keyword>
<dbReference type="PATRIC" id="fig|1249552.3.peg.1865"/>
<dbReference type="GO" id="GO:0005829">
    <property type="term" value="C:cytosol"/>
    <property type="evidence" value="ECO:0007669"/>
    <property type="project" value="TreeGrafter"/>
</dbReference>
<dbReference type="InterPro" id="IPR004556">
    <property type="entry name" value="HemK-like"/>
</dbReference>
<organism evidence="5 6">
    <name type="scientific">Pseudohongiella spirulinae</name>
    <dbReference type="NCBI Taxonomy" id="1249552"/>
    <lineage>
        <taxon>Bacteria</taxon>
        <taxon>Pseudomonadati</taxon>
        <taxon>Pseudomonadota</taxon>
        <taxon>Gammaproteobacteria</taxon>
        <taxon>Pseudomonadales</taxon>
        <taxon>Pseudohongiellaceae</taxon>
        <taxon>Pseudohongiella</taxon>
    </lineage>
</organism>
<dbReference type="RefSeq" id="WP_058021942.1">
    <property type="nucleotide sequence ID" value="NZ_CP013189.1"/>
</dbReference>
<dbReference type="GO" id="GO:0005840">
    <property type="term" value="C:ribosome"/>
    <property type="evidence" value="ECO:0007669"/>
    <property type="project" value="UniProtKB-KW"/>
</dbReference>
<evidence type="ECO:0000256" key="1">
    <source>
        <dbReference type="ARBA" id="ARBA00022603"/>
    </source>
</evidence>
<keyword evidence="5" id="KW-0687">Ribonucleoprotein</keyword>
<dbReference type="GO" id="GO:0036009">
    <property type="term" value="F:protein-glutamine N-methyltransferase activity"/>
    <property type="evidence" value="ECO:0007669"/>
    <property type="project" value="InterPro"/>
</dbReference>
<proteinExistence type="predicted"/>
<dbReference type="PIRSF" id="PIRSF037167">
    <property type="entry name" value="Mtase_YfcB_prd"/>
    <property type="match status" value="1"/>
</dbReference>
<evidence type="ECO:0000256" key="3">
    <source>
        <dbReference type="ARBA" id="ARBA00022691"/>
    </source>
</evidence>
<keyword evidence="3" id="KW-0949">S-adenosyl-L-methionine</keyword>
<keyword evidence="2 5" id="KW-0808">Transferase</keyword>
<dbReference type="EMBL" id="CP013189">
    <property type="protein sequence ID" value="ALO46506.1"/>
    <property type="molecule type" value="Genomic_DNA"/>
</dbReference>
<dbReference type="SUPFAM" id="SSF53335">
    <property type="entry name" value="S-adenosyl-L-methionine-dependent methyltransferases"/>
    <property type="match status" value="1"/>
</dbReference>
<name>A0A0S2KDY5_9GAMM</name>
<dbReference type="InterPro" id="IPR007848">
    <property type="entry name" value="Small_mtfrase_dom"/>
</dbReference>
<dbReference type="KEGG" id="pspi:PS2015_1858"/>
<dbReference type="PANTHER" id="PTHR47806:SF1">
    <property type="entry name" value="RIBOSOMAL PROTEIN UL3 GLUTAMINE METHYLTRANSFERASE"/>
    <property type="match status" value="1"/>
</dbReference>
<sequence>MQLEECLSRLAEQFEEADLYYGHGTDNAWDEAVYLVFSLLGLSFDEEVDPAQPVSAGQWQHIVSLADKRINNRIPVAYLIGEAWFAGLPFNVDDRVLVPRSPIAELIANDFQPLLDESPRRILDLCTGSGCIGIATAICFPQAQVDLADISEDALAVARSNIERHQLQDRVHAIQSDLFSSLTERCAGHGPYDLIVSNPPYVSAQEVAELPAEYQSEPSLGLLSEDEGLAIPLAILQQASDYLSENGLLVLELGYTWLLLEQRCPRLQVTWLEFEHGGEGVLAISRAELIRARQALRV</sequence>
<dbReference type="Proteomes" id="UP000065641">
    <property type="component" value="Chromosome"/>
</dbReference>
<evidence type="ECO:0000313" key="5">
    <source>
        <dbReference type="EMBL" id="ALO46506.1"/>
    </source>
</evidence>
<dbReference type="InterPro" id="IPR017127">
    <property type="entry name" value="Ribosome_uL3_MTase"/>
</dbReference>
<feature type="domain" description="Methyltransferase small" evidence="4">
    <location>
        <begin position="117"/>
        <end position="207"/>
    </location>
</feature>
<dbReference type="Gene3D" id="1.10.8.10">
    <property type="entry name" value="DNA helicase RuvA subunit, C-terminal domain"/>
    <property type="match status" value="1"/>
</dbReference>
<dbReference type="AlphaFoldDB" id="A0A0S2KDY5"/>
<reference evidence="5 6" key="1">
    <citation type="submission" date="2015-11" db="EMBL/GenBank/DDBJ databases">
        <authorList>
            <person name="Zhang Y."/>
            <person name="Guo Z."/>
        </authorList>
    </citation>
    <scope>NUCLEOTIDE SEQUENCE [LARGE SCALE GENOMIC DNA]</scope>
    <source>
        <strain evidence="5 6">KCTC 32221</strain>
    </source>
</reference>
<keyword evidence="6" id="KW-1185">Reference proteome</keyword>
<accession>A0A0S2KDY5</accession>
<evidence type="ECO:0000256" key="2">
    <source>
        <dbReference type="ARBA" id="ARBA00022679"/>
    </source>
</evidence>
<dbReference type="Gene3D" id="3.40.50.150">
    <property type="entry name" value="Vaccinia Virus protein VP39"/>
    <property type="match status" value="1"/>
</dbReference>
<dbReference type="CDD" id="cd02440">
    <property type="entry name" value="AdoMet_MTases"/>
    <property type="match status" value="1"/>
</dbReference>